<evidence type="ECO:0000256" key="1">
    <source>
        <dbReference type="ARBA" id="ARBA00006926"/>
    </source>
</evidence>
<dbReference type="CDD" id="cd00340">
    <property type="entry name" value="GSH_Peroxidase"/>
    <property type="match status" value="1"/>
</dbReference>
<dbReference type="PANTHER" id="PTHR11592:SF78">
    <property type="entry name" value="GLUTATHIONE PEROXIDASE"/>
    <property type="match status" value="1"/>
</dbReference>
<dbReference type="PIRSF" id="PIRSF000303">
    <property type="entry name" value="Glutathion_perox"/>
    <property type="match status" value="1"/>
</dbReference>
<dbReference type="FunFam" id="3.40.30.10:FF:000010">
    <property type="entry name" value="Glutathione peroxidase"/>
    <property type="match status" value="1"/>
</dbReference>
<evidence type="ECO:0000256" key="5">
    <source>
        <dbReference type="RuleBase" id="RU000499"/>
    </source>
</evidence>
<dbReference type="InterPro" id="IPR000889">
    <property type="entry name" value="Glutathione_peroxidase"/>
</dbReference>
<keyword evidence="2 5" id="KW-0575">Peroxidase</keyword>
<dbReference type="InterPro" id="IPR029760">
    <property type="entry name" value="GPX_CS"/>
</dbReference>
<dbReference type="InterPro" id="IPR036249">
    <property type="entry name" value="Thioredoxin-like_sf"/>
</dbReference>
<comment type="similarity">
    <text evidence="1 5">Belongs to the glutathione peroxidase family.</text>
</comment>
<organism evidence="6 7">
    <name type="scientific">SAR86 cluster bacterium</name>
    <dbReference type="NCBI Taxonomy" id="2030880"/>
    <lineage>
        <taxon>Bacteria</taxon>
        <taxon>Pseudomonadati</taxon>
        <taxon>Pseudomonadota</taxon>
        <taxon>Gammaproteobacteria</taxon>
        <taxon>SAR86 cluster</taxon>
    </lineage>
</organism>
<dbReference type="PROSITE" id="PS51355">
    <property type="entry name" value="GLUTATHIONE_PEROXID_3"/>
    <property type="match status" value="1"/>
</dbReference>
<evidence type="ECO:0000313" key="7">
    <source>
        <dbReference type="Proteomes" id="UP000315782"/>
    </source>
</evidence>
<accession>A0A520MJN1</accession>
<keyword evidence="3 5" id="KW-0560">Oxidoreductase</keyword>
<feature type="active site" evidence="4">
    <location>
        <position position="36"/>
    </location>
</feature>
<dbReference type="InterPro" id="IPR029759">
    <property type="entry name" value="GPX_AS"/>
</dbReference>
<name>A0A520MJN1_9GAMM</name>
<evidence type="ECO:0000256" key="3">
    <source>
        <dbReference type="ARBA" id="ARBA00023002"/>
    </source>
</evidence>
<dbReference type="SUPFAM" id="SSF52833">
    <property type="entry name" value="Thioredoxin-like"/>
    <property type="match status" value="1"/>
</dbReference>
<dbReference type="PANTHER" id="PTHR11592">
    <property type="entry name" value="GLUTATHIONE PEROXIDASE"/>
    <property type="match status" value="1"/>
</dbReference>
<dbReference type="GO" id="GO:0034599">
    <property type="term" value="P:cellular response to oxidative stress"/>
    <property type="evidence" value="ECO:0007669"/>
    <property type="project" value="TreeGrafter"/>
</dbReference>
<reference evidence="6 7" key="1">
    <citation type="submission" date="2019-02" db="EMBL/GenBank/DDBJ databases">
        <title>Prokaryotic population dynamics and viral predation in marine succession experiment using metagenomics: the confinement effect.</title>
        <authorList>
            <person name="Haro-Moreno J.M."/>
            <person name="Rodriguez-Valera F."/>
            <person name="Lopez-Perez M."/>
        </authorList>
    </citation>
    <scope>NUCLEOTIDE SEQUENCE [LARGE SCALE GENOMIC DNA]</scope>
    <source>
        <strain evidence="6">MED-G163</strain>
    </source>
</reference>
<dbReference type="PROSITE" id="PS00763">
    <property type="entry name" value="GLUTATHIONE_PEROXID_2"/>
    <property type="match status" value="1"/>
</dbReference>
<dbReference type="GO" id="GO:0004601">
    <property type="term" value="F:peroxidase activity"/>
    <property type="evidence" value="ECO:0007669"/>
    <property type="project" value="UniProtKB-KW"/>
</dbReference>
<proteinExistence type="inferred from homology"/>
<protein>
    <recommendedName>
        <fullName evidence="5">Glutathione peroxidase</fullName>
    </recommendedName>
</protein>
<dbReference type="Pfam" id="PF00255">
    <property type="entry name" value="GSHPx"/>
    <property type="match status" value="1"/>
</dbReference>
<dbReference type="EMBL" id="SHBI01000004">
    <property type="protein sequence ID" value="RZO21420.1"/>
    <property type="molecule type" value="Genomic_DNA"/>
</dbReference>
<dbReference type="PRINTS" id="PR01011">
    <property type="entry name" value="GLUTPROXDASE"/>
</dbReference>
<evidence type="ECO:0000256" key="2">
    <source>
        <dbReference type="ARBA" id="ARBA00022559"/>
    </source>
</evidence>
<dbReference type="Proteomes" id="UP000315782">
    <property type="component" value="Unassembled WGS sequence"/>
</dbReference>
<evidence type="ECO:0000313" key="6">
    <source>
        <dbReference type="EMBL" id="RZO21420.1"/>
    </source>
</evidence>
<dbReference type="PROSITE" id="PS00460">
    <property type="entry name" value="GLUTATHIONE_PEROXID_1"/>
    <property type="match status" value="1"/>
</dbReference>
<gene>
    <name evidence="6" type="ORF">EVA96_01465</name>
</gene>
<sequence length="161" mass="18343">MQNIHNLKVKKNDMSDLSLSEYKGKVLLIVNVASACGLTYQYEGLQELYKTYQRDGFEILGFPCNQFGAQESGTNEEIQFFCTNSYEVEFTLFDKIEVNGDNTAPIYEILKKNHPAESGSNEIEWNFTKFLVGKNGEIVKRFGPKSEPSEIKNHIEALINE</sequence>
<evidence type="ECO:0000256" key="4">
    <source>
        <dbReference type="PIRSR" id="PIRSR000303-1"/>
    </source>
</evidence>
<dbReference type="AlphaFoldDB" id="A0A520MJN1"/>
<dbReference type="Gene3D" id="3.40.30.10">
    <property type="entry name" value="Glutaredoxin"/>
    <property type="match status" value="1"/>
</dbReference>
<comment type="caution">
    <text evidence="6">The sequence shown here is derived from an EMBL/GenBank/DDBJ whole genome shotgun (WGS) entry which is preliminary data.</text>
</comment>